<evidence type="ECO:0000256" key="14">
    <source>
        <dbReference type="ARBA" id="ARBA00025228"/>
    </source>
</evidence>
<keyword evidence="9 19" id="KW-0808">Transferase</keyword>
<keyword evidence="21" id="KW-1185">Reference proteome</keyword>
<name>A0A1H3LAS0_9RHOB</name>
<evidence type="ECO:0000256" key="16">
    <source>
        <dbReference type="ARBA" id="ARBA00032853"/>
    </source>
</evidence>
<evidence type="ECO:0000256" key="19">
    <source>
        <dbReference type="HAMAP-Rule" id="MF_00719"/>
    </source>
</evidence>
<dbReference type="STRING" id="1244108.SAMN05444004_102128"/>
<dbReference type="PANTHER" id="PTHR34148">
    <property type="entry name" value="ADENOSYLCOBINAMIDE-GDP RIBAZOLETRANSFERASE"/>
    <property type="match status" value="1"/>
</dbReference>
<evidence type="ECO:0000256" key="7">
    <source>
        <dbReference type="ARBA" id="ARBA00022475"/>
    </source>
</evidence>
<evidence type="ECO:0000256" key="4">
    <source>
        <dbReference type="ARBA" id="ARBA00010561"/>
    </source>
</evidence>
<keyword evidence="12 19" id="KW-1133">Transmembrane helix</keyword>
<comment type="catalytic activity">
    <reaction evidence="17 19">
        <text>alpha-ribazole + adenosylcob(III)inamide-GDP = adenosylcob(III)alamin + GMP + H(+)</text>
        <dbReference type="Rhea" id="RHEA:16049"/>
        <dbReference type="ChEBI" id="CHEBI:10329"/>
        <dbReference type="ChEBI" id="CHEBI:15378"/>
        <dbReference type="ChEBI" id="CHEBI:18408"/>
        <dbReference type="ChEBI" id="CHEBI:58115"/>
        <dbReference type="ChEBI" id="CHEBI:60487"/>
        <dbReference type="EC" id="2.7.8.26"/>
    </reaction>
</comment>
<evidence type="ECO:0000256" key="15">
    <source>
        <dbReference type="ARBA" id="ARBA00032605"/>
    </source>
</evidence>
<gene>
    <name evidence="19" type="primary">cobS</name>
    <name evidence="20" type="ORF">SAMN05444004_102128</name>
</gene>
<evidence type="ECO:0000256" key="6">
    <source>
        <dbReference type="ARBA" id="ARBA00015850"/>
    </source>
</evidence>
<keyword evidence="10 19" id="KW-0812">Transmembrane</keyword>
<comment type="function">
    <text evidence="14 19">Joins adenosylcobinamide-GDP and alpha-ribazole to generate adenosylcobalamin (Ado-cobalamin). Also synthesizes adenosylcobalamin 5'-phosphate from adenosylcobinamide-GDP and alpha-ribazole 5'-phosphate.</text>
</comment>
<evidence type="ECO:0000256" key="17">
    <source>
        <dbReference type="ARBA" id="ARBA00048623"/>
    </source>
</evidence>
<evidence type="ECO:0000313" key="20">
    <source>
        <dbReference type="EMBL" id="SDY61018.1"/>
    </source>
</evidence>
<evidence type="ECO:0000256" key="10">
    <source>
        <dbReference type="ARBA" id="ARBA00022692"/>
    </source>
</evidence>
<dbReference type="OrthoDB" id="9794626at2"/>
<sequence>MPPSARAFSDLLSAIMLLSRLPVRGTPTSPAAAAAWAWPLVGGLVAMMASAIGWIAFWLGVTPAVAAALTLASLVMLTGALHEDGLADVADGFWGGFTPARRLEIMRDSRIGAYGVIALVLSLTIRWSLIATTMILMTPLALVIAAVVSRAPMALLMRWLPHAREDGLSRGAGRPSAGACLIGAGIAALALAPMGARGIVAAVLVTVVLLGIGWLARRKIGGQTGDVLGTVQQLSEIAVLVALTSG</sequence>
<evidence type="ECO:0000256" key="18">
    <source>
        <dbReference type="ARBA" id="ARBA00049504"/>
    </source>
</evidence>
<keyword evidence="11 19" id="KW-0460">Magnesium</keyword>
<reference evidence="21" key="1">
    <citation type="submission" date="2016-10" db="EMBL/GenBank/DDBJ databases">
        <authorList>
            <person name="Varghese N."/>
            <person name="Submissions S."/>
        </authorList>
    </citation>
    <scope>NUCLEOTIDE SEQUENCE [LARGE SCALE GENOMIC DNA]</scope>
    <source>
        <strain evidence="21">DSM 100420</strain>
    </source>
</reference>
<dbReference type="Proteomes" id="UP000198914">
    <property type="component" value="Unassembled WGS sequence"/>
</dbReference>
<dbReference type="EC" id="2.7.8.26" evidence="5 19"/>
<dbReference type="Pfam" id="PF02654">
    <property type="entry name" value="CobS"/>
    <property type="match status" value="1"/>
</dbReference>
<proteinExistence type="inferred from homology"/>
<dbReference type="HAMAP" id="MF_00719">
    <property type="entry name" value="CobS"/>
    <property type="match status" value="1"/>
</dbReference>
<evidence type="ECO:0000256" key="12">
    <source>
        <dbReference type="ARBA" id="ARBA00022989"/>
    </source>
</evidence>
<evidence type="ECO:0000256" key="13">
    <source>
        <dbReference type="ARBA" id="ARBA00023136"/>
    </source>
</evidence>
<feature type="transmembrane region" description="Helical" evidence="19">
    <location>
        <begin position="172"/>
        <end position="192"/>
    </location>
</feature>
<keyword evidence="7 19" id="KW-1003">Cell membrane</keyword>
<dbReference type="GO" id="GO:0008818">
    <property type="term" value="F:cobalamin 5'-phosphate synthase activity"/>
    <property type="evidence" value="ECO:0007669"/>
    <property type="project" value="UniProtKB-UniRule"/>
</dbReference>
<dbReference type="InterPro" id="IPR003805">
    <property type="entry name" value="CobS"/>
</dbReference>
<evidence type="ECO:0000256" key="9">
    <source>
        <dbReference type="ARBA" id="ARBA00022679"/>
    </source>
</evidence>
<organism evidence="20 21">
    <name type="scientific">Jannaschia faecimaris</name>
    <dbReference type="NCBI Taxonomy" id="1244108"/>
    <lineage>
        <taxon>Bacteria</taxon>
        <taxon>Pseudomonadati</taxon>
        <taxon>Pseudomonadota</taxon>
        <taxon>Alphaproteobacteria</taxon>
        <taxon>Rhodobacterales</taxon>
        <taxon>Roseobacteraceae</taxon>
        <taxon>Jannaschia</taxon>
    </lineage>
</organism>
<evidence type="ECO:0000313" key="21">
    <source>
        <dbReference type="Proteomes" id="UP000198914"/>
    </source>
</evidence>
<evidence type="ECO:0000256" key="3">
    <source>
        <dbReference type="ARBA" id="ARBA00004663"/>
    </source>
</evidence>
<evidence type="ECO:0000256" key="5">
    <source>
        <dbReference type="ARBA" id="ARBA00013200"/>
    </source>
</evidence>
<dbReference type="UniPathway" id="UPA00148">
    <property type="reaction ID" value="UER00238"/>
</dbReference>
<comment type="cofactor">
    <cofactor evidence="1 19">
        <name>Mg(2+)</name>
        <dbReference type="ChEBI" id="CHEBI:18420"/>
    </cofactor>
</comment>
<dbReference type="GO" id="GO:0009236">
    <property type="term" value="P:cobalamin biosynthetic process"/>
    <property type="evidence" value="ECO:0007669"/>
    <property type="project" value="UniProtKB-UniRule"/>
</dbReference>
<comment type="subcellular location">
    <subcellularLocation>
        <location evidence="2 19">Cell membrane</location>
        <topology evidence="2 19">Multi-pass membrane protein</topology>
    </subcellularLocation>
</comment>
<evidence type="ECO:0000256" key="2">
    <source>
        <dbReference type="ARBA" id="ARBA00004651"/>
    </source>
</evidence>
<dbReference type="RefSeq" id="WP_092642413.1">
    <property type="nucleotide sequence ID" value="NZ_FNPX01000002.1"/>
</dbReference>
<dbReference type="GO" id="GO:0051073">
    <property type="term" value="F:adenosylcobinamide-GDP ribazoletransferase activity"/>
    <property type="evidence" value="ECO:0007669"/>
    <property type="project" value="UniProtKB-UniRule"/>
</dbReference>
<dbReference type="PANTHER" id="PTHR34148:SF1">
    <property type="entry name" value="ADENOSYLCOBINAMIDE-GDP RIBAZOLETRANSFERASE"/>
    <property type="match status" value="1"/>
</dbReference>
<feature type="transmembrane region" description="Helical" evidence="19">
    <location>
        <begin position="135"/>
        <end position="160"/>
    </location>
</feature>
<dbReference type="NCBIfam" id="TIGR00317">
    <property type="entry name" value="cobS"/>
    <property type="match status" value="1"/>
</dbReference>
<evidence type="ECO:0000256" key="1">
    <source>
        <dbReference type="ARBA" id="ARBA00001946"/>
    </source>
</evidence>
<protein>
    <recommendedName>
        <fullName evidence="6 19">Adenosylcobinamide-GDP ribazoletransferase</fullName>
        <ecNumber evidence="5 19">2.7.8.26</ecNumber>
    </recommendedName>
    <alternativeName>
        <fullName evidence="16 19">Cobalamin synthase</fullName>
    </alternativeName>
    <alternativeName>
        <fullName evidence="15 19">Cobalamin-5'-phosphate synthase</fullName>
    </alternativeName>
</protein>
<comment type="pathway">
    <text evidence="3 19">Cofactor biosynthesis; adenosylcobalamin biosynthesis; adenosylcobalamin from cob(II)yrinate a,c-diamide: step 7/7.</text>
</comment>
<evidence type="ECO:0000256" key="8">
    <source>
        <dbReference type="ARBA" id="ARBA00022573"/>
    </source>
</evidence>
<evidence type="ECO:0000256" key="11">
    <source>
        <dbReference type="ARBA" id="ARBA00022842"/>
    </source>
</evidence>
<dbReference type="AlphaFoldDB" id="A0A1H3LAS0"/>
<feature type="transmembrane region" description="Helical" evidence="19">
    <location>
        <begin position="198"/>
        <end position="216"/>
    </location>
</feature>
<keyword evidence="13 19" id="KW-0472">Membrane</keyword>
<dbReference type="GO" id="GO:0005886">
    <property type="term" value="C:plasma membrane"/>
    <property type="evidence" value="ECO:0007669"/>
    <property type="project" value="UniProtKB-SubCell"/>
</dbReference>
<comment type="similarity">
    <text evidence="4 19">Belongs to the CobS family.</text>
</comment>
<accession>A0A1H3LAS0</accession>
<comment type="catalytic activity">
    <reaction evidence="18 19">
        <text>alpha-ribazole 5'-phosphate + adenosylcob(III)inamide-GDP = adenosylcob(III)alamin 5'-phosphate + GMP + H(+)</text>
        <dbReference type="Rhea" id="RHEA:23560"/>
        <dbReference type="ChEBI" id="CHEBI:15378"/>
        <dbReference type="ChEBI" id="CHEBI:57918"/>
        <dbReference type="ChEBI" id="CHEBI:58115"/>
        <dbReference type="ChEBI" id="CHEBI:60487"/>
        <dbReference type="ChEBI" id="CHEBI:60493"/>
        <dbReference type="EC" id="2.7.8.26"/>
    </reaction>
</comment>
<feature type="transmembrane region" description="Helical" evidence="19">
    <location>
        <begin position="111"/>
        <end position="129"/>
    </location>
</feature>
<keyword evidence="8 19" id="KW-0169">Cobalamin biosynthesis</keyword>
<dbReference type="EMBL" id="FNPX01000002">
    <property type="protein sequence ID" value="SDY61018.1"/>
    <property type="molecule type" value="Genomic_DNA"/>
</dbReference>